<protein>
    <submittedName>
        <fullName evidence="3">Uncharacterized protein</fullName>
    </submittedName>
</protein>
<dbReference type="GeneID" id="85360677"/>
<sequence length="199" mass="22795">MADQRKHRPYTSSKRRTEPWQPMVETYIWVEEQRWATAQWVFEQQMRTIYGASVDDKYRAKAERRRADENRQTVEEIASRIAGKRSRRIQDKGETVKDNVDRLPDAMAGHPLIIFIVAVIVLLHPMATESPASLTIRHLSYCYRQLHIRIPRHAIAQGAYSQCPVDVASRPISEAIRQSCKGGKGEGRGRSGNRRAGAE</sequence>
<reference evidence="3" key="1">
    <citation type="submission" date="2023-06" db="EMBL/GenBank/DDBJ databases">
        <authorList>
            <consortium name="Lawrence Berkeley National Laboratory"/>
            <person name="Ahrendt S."/>
            <person name="Sahu N."/>
            <person name="Indic B."/>
            <person name="Wong-Bajracharya J."/>
            <person name="Merenyi Z."/>
            <person name="Ke H.-M."/>
            <person name="Monk M."/>
            <person name="Kocsube S."/>
            <person name="Drula E."/>
            <person name="Lipzen A."/>
            <person name="Balint B."/>
            <person name="Henrissat B."/>
            <person name="Andreopoulos B."/>
            <person name="Martin F.M."/>
            <person name="Harder C.B."/>
            <person name="Rigling D."/>
            <person name="Ford K.L."/>
            <person name="Foster G.D."/>
            <person name="Pangilinan J."/>
            <person name="Papanicolaou A."/>
            <person name="Barry K."/>
            <person name="LaButti K."/>
            <person name="Viragh M."/>
            <person name="Koriabine M."/>
            <person name="Yan M."/>
            <person name="Riley R."/>
            <person name="Champramary S."/>
            <person name="Plett K.L."/>
            <person name="Tsai I.J."/>
            <person name="Slot J."/>
            <person name="Sipos G."/>
            <person name="Plett J."/>
            <person name="Nagy L.G."/>
            <person name="Grigoriev I.V."/>
        </authorList>
    </citation>
    <scope>NUCLEOTIDE SEQUENCE</scope>
    <source>
        <strain evidence="3">CCBAS 213</strain>
    </source>
</reference>
<keyword evidence="2" id="KW-1133">Transmembrane helix</keyword>
<evidence type="ECO:0000256" key="1">
    <source>
        <dbReference type="SAM" id="MobiDB-lite"/>
    </source>
</evidence>
<organism evidence="3 4">
    <name type="scientific">Armillaria tabescens</name>
    <name type="common">Ringless honey mushroom</name>
    <name type="synonym">Agaricus tabescens</name>
    <dbReference type="NCBI Taxonomy" id="1929756"/>
    <lineage>
        <taxon>Eukaryota</taxon>
        <taxon>Fungi</taxon>
        <taxon>Dikarya</taxon>
        <taxon>Basidiomycota</taxon>
        <taxon>Agaricomycotina</taxon>
        <taxon>Agaricomycetes</taxon>
        <taxon>Agaricomycetidae</taxon>
        <taxon>Agaricales</taxon>
        <taxon>Marasmiineae</taxon>
        <taxon>Physalacriaceae</taxon>
        <taxon>Desarmillaria</taxon>
    </lineage>
</organism>
<evidence type="ECO:0000313" key="3">
    <source>
        <dbReference type="EMBL" id="KAK0461166.1"/>
    </source>
</evidence>
<gene>
    <name evidence="3" type="ORF">EV420DRAFT_1640662</name>
</gene>
<comment type="caution">
    <text evidence="3">The sequence shown here is derived from an EMBL/GenBank/DDBJ whole genome shotgun (WGS) entry which is preliminary data.</text>
</comment>
<keyword evidence="2" id="KW-0812">Transmembrane</keyword>
<proteinExistence type="predicted"/>
<keyword evidence="4" id="KW-1185">Reference proteome</keyword>
<dbReference type="EMBL" id="JAUEPS010000011">
    <property type="protein sequence ID" value="KAK0461166.1"/>
    <property type="molecule type" value="Genomic_DNA"/>
</dbReference>
<feature type="transmembrane region" description="Helical" evidence="2">
    <location>
        <begin position="107"/>
        <end position="127"/>
    </location>
</feature>
<evidence type="ECO:0000256" key="2">
    <source>
        <dbReference type="SAM" id="Phobius"/>
    </source>
</evidence>
<dbReference type="RefSeq" id="XP_060333063.1">
    <property type="nucleotide sequence ID" value="XM_060477129.1"/>
</dbReference>
<dbReference type="Proteomes" id="UP001175211">
    <property type="component" value="Unassembled WGS sequence"/>
</dbReference>
<evidence type="ECO:0000313" key="4">
    <source>
        <dbReference type="Proteomes" id="UP001175211"/>
    </source>
</evidence>
<accession>A0AA39N8U7</accession>
<dbReference type="AlphaFoldDB" id="A0AA39N8U7"/>
<name>A0AA39N8U7_ARMTA</name>
<feature type="region of interest" description="Disordered" evidence="1">
    <location>
        <begin position="178"/>
        <end position="199"/>
    </location>
</feature>
<keyword evidence="2" id="KW-0472">Membrane</keyword>